<reference evidence="1 2" key="1">
    <citation type="submission" date="2015-01" db="EMBL/GenBank/DDBJ databases">
        <title>Lifestyle Evolution in Cyanobacterial Symbionts of Sponges.</title>
        <authorList>
            <person name="Burgsdorf I."/>
            <person name="Slaby B.M."/>
            <person name="Handley K.M."/>
            <person name="Haber M."/>
            <person name="Blom J."/>
            <person name="Marshall C.W."/>
            <person name="Gilbert J.A."/>
            <person name="Hentschel U."/>
            <person name="Steindler L."/>
        </authorList>
    </citation>
    <scope>NUCLEOTIDE SEQUENCE [LARGE SCALE GENOMIC DNA]</scope>
    <source>
        <strain evidence="1">142</strain>
    </source>
</reference>
<name>A0A6N3X3B5_9SYNE</name>
<accession>A0A6N3X3B5</accession>
<dbReference type="AlphaFoldDB" id="A0A6N3X3B5"/>
<organism evidence="1 2">
    <name type="scientific">Candidatus Synechococcus spongiarum 142</name>
    <dbReference type="NCBI Taxonomy" id="1608213"/>
    <lineage>
        <taxon>Bacteria</taxon>
        <taxon>Bacillati</taxon>
        <taxon>Cyanobacteriota</taxon>
        <taxon>Cyanophyceae</taxon>
        <taxon>Synechococcales</taxon>
        <taxon>Synechococcaceae</taxon>
        <taxon>Synechococcus</taxon>
    </lineage>
</organism>
<dbReference type="EMBL" id="JXUO01000274">
    <property type="protein sequence ID" value="KKZ11636.1"/>
    <property type="molecule type" value="Genomic_DNA"/>
</dbReference>
<gene>
    <name evidence="1" type="ORF">TH68_08390</name>
</gene>
<comment type="caution">
    <text evidence="1">The sequence shown here is derived from an EMBL/GenBank/DDBJ whole genome shotgun (WGS) entry which is preliminary data.</text>
</comment>
<sequence>GMELGAGLAWTDARRGISAELQGRTLLTHTEEEFREQGLAVSFAWEPNPTNRGPSLALSHTMGATAEGGMDALLSPTALEALDATPSRQHQFETKLTYGFPAFNDRLTITPGLGLALSPDSRTYSLLWALAPYTQQSQAEPWEISLEGERQEDNAADSSVEHSLKLRFSLPF</sequence>
<feature type="non-terminal residue" evidence="1">
    <location>
        <position position="1"/>
    </location>
</feature>
<protein>
    <recommendedName>
        <fullName evidence="3">Autotransporter domain-containing protein</fullName>
    </recommendedName>
</protein>
<proteinExistence type="predicted"/>
<evidence type="ECO:0000313" key="2">
    <source>
        <dbReference type="Proteomes" id="UP000035054"/>
    </source>
</evidence>
<dbReference type="Proteomes" id="UP000035054">
    <property type="component" value="Unassembled WGS sequence"/>
</dbReference>
<evidence type="ECO:0008006" key="3">
    <source>
        <dbReference type="Google" id="ProtNLM"/>
    </source>
</evidence>
<evidence type="ECO:0000313" key="1">
    <source>
        <dbReference type="EMBL" id="KKZ11636.1"/>
    </source>
</evidence>